<name>A0ABU2CF58_9BURK</name>
<dbReference type="EMBL" id="JAVDXT010000006">
    <property type="protein sequence ID" value="MDR7379980.1"/>
    <property type="molecule type" value="Genomic_DNA"/>
</dbReference>
<feature type="domain" description="Ice-binding protein C-terminal" evidence="2">
    <location>
        <begin position="238"/>
        <end position="261"/>
    </location>
</feature>
<proteinExistence type="predicted"/>
<feature type="chain" id="PRO_5045803598" description="Ice-binding protein C-terminal domain-containing protein" evidence="1">
    <location>
        <begin position="23"/>
        <end position="264"/>
    </location>
</feature>
<evidence type="ECO:0000313" key="3">
    <source>
        <dbReference type="EMBL" id="MDR7379980.1"/>
    </source>
</evidence>
<keyword evidence="1" id="KW-0732">Signal</keyword>
<dbReference type="InterPro" id="IPR013424">
    <property type="entry name" value="Ice-binding_C"/>
</dbReference>
<gene>
    <name evidence="3" type="ORF">J2X19_004682</name>
</gene>
<comment type="caution">
    <text evidence="3">The sequence shown here is derived from an EMBL/GenBank/DDBJ whole genome shotgun (WGS) entry which is preliminary data.</text>
</comment>
<feature type="signal peptide" evidence="1">
    <location>
        <begin position="1"/>
        <end position="22"/>
    </location>
</feature>
<dbReference type="NCBIfam" id="TIGR02595">
    <property type="entry name" value="PEP_CTERM"/>
    <property type="match status" value="1"/>
</dbReference>
<sequence length="264" mass="27359">MKLKKAAIGMAMAALFAAPAYADSFVNGGFESGNTSGWTVGSSGDRSSILNPAMSPATFLPGGTGYNTNAPHSAIIASGTVDPNIGAALGTTVYSGNSSYRVEDTTFGGYASAISQTVSNYTEANIFFAWKAVLENGGHDQDESALMMLTLHDDTTNTTVISRIYNAGAGGGGVDTRFSTLGDFFYTADWQIEQLAIDSALSGHTFTLSVLAADCNPTGHTGYVYLDGFGSVTPPTSDVPEPTSLALMGIGLAGLMASRRRKQV</sequence>
<dbReference type="RefSeq" id="WP_310376911.1">
    <property type="nucleotide sequence ID" value="NZ_JAVDXT010000006.1"/>
</dbReference>
<reference evidence="3 4" key="1">
    <citation type="submission" date="2023-07" db="EMBL/GenBank/DDBJ databases">
        <title>Sorghum-associated microbial communities from plants grown in Nebraska, USA.</title>
        <authorList>
            <person name="Schachtman D."/>
        </authorList>
    </citation>
    <scope>NUCLEOTIDE SEQUENCE [LARGE SCALE GENOMIC DNA]</scope>
    <source>
        <strain evidence="3 4">BE313</strain>
    </source>
</reference>
<organism evidence="3 4">
    <name type="scientific">Rhodoferax ferrireducens</name>
    <dbReference type="NCBI Taxonomy" id="192843"/>
    <lineage>
        <taxon>Bacteria</taxon>
        <taxon>Pseudomonadati</taxon>
        <taxon>Pseudomonadota</taxon>
        <taxon>Betaproteobacteria</taxon>
        <taxon>Burkholderiales</taxon>
        <taxon>Comamonadaceae</taxon>
        <taxon>Rhodoferax</taxon>
    </lineage>
</organism>
<evidence type="ECO:0000259" key="2">
    <source>
        <dbReference type="Pfam" id="PF07589"/>
    </source>
</evidence>
<accession>A0ABU2CF58</accession>
<protein>
    <recommendedName>
        <fullName evidence="2">Ice-binding protein C-terminal domain-containing protein</fullName>
    </recommendedName>
</protein>
<evidence type="ECO:0000313" key="4">
    <source>
        <dbReference type="Proteomes" id="UP001180487"/>
    </source>
</evidence>
<dbReference type="Proteomes" id="UP001180487">
    <property type="component" value="Unassembled WGS sequence"/>
</dbReference>
<dbReference type="Pfam" id="PF07589">
    <property type="entry name" value="PEP-CTERM"/>
    <property type="match status" value="1"/>
</dbReference>
<keyword evidence="4" id="KW-1185">Reference proteome</keyword>
<evidence type="ECO:0000256" key="1">
    <source>
        <dbReference type="SAM" id="SignalP"/>
    </source>
</evidence>